<dbReference type="PANTHER" id="PTHR44688:SF16">
    <property type="entry name" value="DNA-BINDING TRANSCRIPTIONAL ACTIVATOR DEVR_DOSR"/>
    <property type="match status" value="1"/>
</dbReference>
<evidence type="ECO:0000256" key="5">
    <source>
        <dbReference type="PROSITE-ProRule" id="PRU00169"/>
    </source>
</evidence>
<dbReference type="CDD" id="cd17535">
    <property type="entry name" value="REC_NarL-like"/>
    <property type="match status" value="1"/>
</dbReference>
<accession>A0ABX0YQI7</accession>
<dbReference type="RefSeq" id="WP_125499010.1">
    <property type="nucleotide sequence ID" value="NZ_BMVZ01000001.1"/>
</dbReference>
<dbReference type="SMART" id="SM00421">
    <property type="entry name" value="HTH_LUXR"/>
    <property type="match status" value="1"/>
</dbReference>
<evidence type="ECO:0000256" key="3">
    <source>
        <dbReference type="ARBA" id="ARBA00023125"/>
    </source>
</evidence>
<protein>
    <submittedName>
        <fullName evidence="9">Response regulator transcription factor</fullName>
    </submittedName>
</protein>
<keyword evidence="10" id="KW-1185">Reference proteome</keyword>
<dbReference type="CDD" id="cd06170">
    <property type="entry name" value="LuxR_C_like"/>
    <property type="match status" value="1"/>
</dbReference>
<dbReference type="PANTHER" id="PTHR44688">
    <property type="entry name" value="DNA-BINDING TRANSCRIPTIONAL ACTIVATOR DEVR_DOSR"/>
    <property type="match status" value="1"/>
</dbReference>
<dbReference type="InterPro" id="IPR000792">
    <property type="entry name" value="Tscrpt_reg_LuxR_C"/>
</dbReference>
<feature type="region of interest" description="Disordered" evidence="6">
    <location>
        <begin position="126"/>
        <end position="149"/>
    </location>
</feature>
<sequence>MAPPTMRVVIADDHSLVRDALGELLIKQARLTVVGHAASCAEAVRAVRALQPDFVLLSLRMTGRYGSETIRRIRQAGPATQVLVLSVRCPHEIEKLLASGAGACLHQDVGRGELLRTIDALRTGRPAAAAPCPDGPRPAGSPSPPLSTSDFSLREREVLGCVALAMSNRQIAAALGVTEGTVKRHLHNAYRKLGAVSRVDAVNKAVAACLIPVRPPLPPAEAGRTATVLAAAVRPAGPGPALS</sequence>
<dbReference type="InterPro" id="IPR011006">
    <property type="entry name" value="CheY-like_superfamily"/>
</dbReference>
<comment type="caution">
    <text evidence="5">Lacks conserved residue(s) required for the propagation of feature annotation.</text>
</comment>
<proteinExistence type="predicted"/>
<dbReference type="SMART" id="SM00448">
    <property type="entry name" value="REC"/>
    <property type="match status" value="1"/>
</dbReference>
<comment type="caution">
    <text evidence="9">The sequence shown here is derived from an EMBL/GenBank/DDBJ whole genome shotgun (WGS) entry which is preliminary data.</text>
</comment>
<feature type="domain" description="HTH luxR-type" evidence="7">
    <location>
        <begin position="144"/>
        <end position="209"/>
    </location>
</feature>
<organism evidence="9 10">
    <name type="scientific">Streptomyces thermoviolaceus subsp. thermoviolaceus</name>
    <dbReference type="NCBI Taxonomy" id="66860"/>
    <lineage>
        <taxon>Bacteria</taxon>
        <taxon>Bacillati</taxon>
        <taxon>Actinomycetota</taxon>
        <taxon>Actinomycetes</taxon>
        <taxon>Kitasatosporales</taxon>
        <taxon>Streptomycetaceae</taxon>
        <taxon>Streptomyces</taxon>
    </lineage>
</organism>
<dbReference type="InterPro" id="IPR016032">
    <property type="entry name" value="Sig_transdc_resp-reg_C-effctor"/>
</dbReference>
<dbReference type="Gene3D" id="1.10.10.10">
    <property type="entry name" value="Winged helix-like DNA-binding domain superfamily/Winged helix DNA-binding domain"/>
    <property type="match status" value="1"/>
</dbReference>
<reference evidence="9 10" key="1">
    <citation type="submission" date="2020-03" db="EMBL/GenBank/DDBJ databases">
        <title>WGS of actinomycetes isolated from Thailand.</title>
        <authorList>
            <person name="Thawai C."/>
        </authorList>
    </citation>
    <scope>NUCLEOTIDE SEQUENCE [LARGE SCALE GENOMIC DNA]</scope>
    <source>
        <strain evidence="9 10">NBRC 13905</strain>
    </source>
</reference>
<evidence type="ECO:0000256" key="2">
    <source>
        <dbReference type="ARBA" id="ARBA00023015"/>
    </source>
</evidence>
<dbReference type="PROSITE" id="PS50043">
    <property type="entry name" value="HTH_LUXR_2"/>
    <property type="match status" value="1"/>
</dbReference>
<dbReference type="SUPFAM" id="SSF52172">
    <property type="entry name" value="CheY-like"/>
    <property type="match status" value="1"/>
</dbReference>
<keyword evidence="3" id="KW-0238">DNA-binding</keyword>
<dbReference type="PROSITE" id="PS50110">
    <property type="entry name" value="RESPONSE_REGULATORY"/>
    <property type="match status" value="1"/>
</dbReference>
<dbReference type="InterPro" id="IPR036388">
    <property type="entry name" value="WH-like_DNA-bd_sf"/>
</dbReference>
<dbReference type="InterPro" id="IPR058245">
    <property type="entry name" value="NreC/VraR/RcsB-like_REC"/>
</dbReference>
<evidence type="ECO:0000259" key="8">
    <source>
        <dbReference type="PROSITE" id="PS50110"/>
    </source>
</evidence>
<evidence type="ECO:0000256" key="6">
    <source>
        <dbReference type="SAM" id="MobiDB-lite"/>
    </source>
</evidence>
<keyword evidence="4" id="KW-0804">Transcription</keyword>
<dbReference type="Pfam" id="PF00196">
    <property type="entry name" value="GerE"/>
    <property type="match status" value="1"/>
</dbReference>
<dbReference type="SUPFAM" id="SSF46894">
    <property type="entry name" value="C-terminal effector domain of the bipartite response regulators"/>
    <property type="match status" value="1"/>
</dbReference>
<dbReference type="Pfam" id="PF00072">
    <property type="entry name" value="Response_reg"/>
    <property type="match status" value="1"/>
</dbReference>
<dbReference type="Proteomes" id="UP000635996">
    <property type="component" value="Unassembled WGS sequence"/>
</dbReference>
<feature type="domain" description="Response regulatory" evidence="8">
    <location>
        <begin position="7"/>
        <end position="122"/>
    </location>
</feature>
<keyword evidence="1" id="KW-0597">Phosphoprotein</keyword>
<name>A0ABX0YQI7_STRTL</name>
<dbReference type="PRINTS" id="PR00038">
    <property type="entry name" value="HTHLUXR"/>
</dbReference>
<keyword evidence="2" id="KW-0805">Transcription regulation</keyword>
<dbReference type="EMBL" id="JAATEL010000003">
    <property type="protein sequence ID" value="NJP13429.1"/>
    <property type="molecule type" value="Genomic_DNA"/>
</dbReference>
<evidence type="ECO:0000259" key="7">
    <source>
        <dbReference type="PROSITE" id="PS50043"/>
    </source>
</evidence>
<evidence type="ECO:0000313" key="10">
    <source>
        <dbReference type="Proteomes" id="UP000635996"/>
    </source>
</evidence>
<evidence type="ECO:0000313" key="9">
    <source>
        <dbReference type="EMBL" id="NJP13429.1"/>
    </source>
</evidence>
<feature type="compositionally biased region" description="Pro residues" evidence="6">
    <location>
        <begin position="133"/>
        <end position="145"/>
    </location>
</feature>
<evidence type="ECO:0000256" key="4">
    <source>
        <dbReference type="ARBA" id="ARBA00023163"/>
    </source>
</evidence>
<dbReference type="InterPro" id="IPR001789">
    <property type="entry name" value="Sig_transdc_resp-reg_receiver"/>
</dbReference>
<evidence type="ECO:0000256" key="1">
    <source>
        <dbReference type="ARBA" id="ARBA00022553"/>
    </source>
</evidence>
<dbReference type="Gene3D" id="3.40.50.2300">
    <property type="match status" value="1"/>
</dbReference>
<gene>
    <name evidence="9" type="ORF">HCJ95_03765</name>
</gene>